<dbReference type="OrthoDB" id="5734556at2"/>
<dbReference type="PANTHER" id="PTHR19308">
    <property type="entry name" value="PHOSPHATIDYLCHOLINE TRANSFER PROTEIN"/>
    <property type="match status" value="1"/>
</dbReference>
<dbReference type="STRING" id="425514.SAMN05443550_101168"/>
<dbReference type="EMBL" id="FNRA01000001">
    <property type="protein sequence ID" value="SDZ84095.1"/>
    <property type="molecule type" value="Genomic_DNA"/>
</dbReference>
<organism evidence="2 3">
    <name type="scientific">Pedobacter hartonius</name>
    <dbReference type="NCBI Taxonomy" id="425514"/>
    <lineage>
        <taxon>Bacteria</taxon>
        <taxon>Pseudomonadati</taxon>
        <taxon>Bacteroidota</taxon>
        <taxon>Sphingobacteriia</taxon>
        <taxon>Sphingobacteriales</taxon>
        <taxon>Sphingobacteriaceae</taxon>
        <taxon>Pedobacter</taxon>
    </lineage>
</organism>
<evidence type="ECO:0000259" key="1">
    <source>
        <dbReference type="PROSITE" id="PS50848"/>
    </source>
</evidence>
<dbReference type="GO" id="GO:0008289">
    <property type="term" value="F:lipid binding"/>
    <property type="evidence" value="ECO:0007669"/>
    <property type="project" value="InterPro"/>
</dbReference>
<reference evidence="2 3" key="1">
    <citation type="submission" date="2016-10" db="EMBL/GenBank/DDBJ databases">
        <authorList>
            <person name="de Groot N.N."/>
        </authorList>
    </citation>
    <scope>NUCLEOTIDE SEQUENCE [LARGE SCALE GENOMIC DNA]</scope>
    <source>
        <strain evidence="2 3">DSM 19033</strain>
    </source>
</reference>
<dbReference type="SMART" id="SM00234">
    <property type="entry name" value="START"/>
    <property type="match status" value="1"/>
</dbReference>
<dbReference type="Proteomes" id="UP000198850">
    <property type="component" value="Unassembled WGS sequence"/>
</dbReference>
<dbReference type="PANTHER" id="PTHR19308:SF14">
    <property type="entry name" value="START DOMAIN-CONTAINING PROTEIN"/>
    <property type="match status" value="1"/>
</dbReference>
<dbReference type="PROSITE" id="PS50848">
    <property type="entry name" value="START"/>
    <property type="match status" value="1"/>
</dbReference>
<dbReference type="AlphaFoldDB" id="A0A1H3WAJ0"/>
<dbReference type="InterPro" id="IPR023393">
    <property type="entry name" value="START-like_dom_sf"/>
</dbReference>
<gene>
    <name evidence="2" type="ORF">SAMN05443550_101168</name>
</gene>
<dbReference type="Gene3D" id="3.30.530.20">
    <property type="match status" value="1"/>
</dbReference>
<evidence type="ECO:0000313" key="3">
    <source>
        <dbReference type="Proteomes" id="UP000198850"/>
    </source>
</evidence>
<dbReference type="InterPro" id="IPR028347">
    <property type="entry name" value="START_dom_prot"/>
</dbReference>
<evidence type="ECO:0000313" key="2">
    <source>
        <dbReference type="EMBL" id="SDZ84095.1"/>
    </source>
</evidence>
<feature type="domain" description="START" evidence="1">
    <location>
        <begin position="27"/>
        <end position="210"/>
    </location>
</feature>
<proteinExistence type="predicted"/>
<sequence length="220" mass="25184">MCRSASVYSLFLIILFFFLGFNPSLAQESWKLSAQHEGIDVYTRPASNPKLKAIRVVCNMQATNSQLLAAIMDIETCSEWVYHSKKNIMIKQISPLDLIYYSELDVPWPCENRDFVVHIQVQQHPQTKVITVNSPCIPGYVPEKDKIVRIPHSVGNWTITPLGKNQVRAEYVLEVDPMGTIPAWLINLFATKGPLETFRNLKVHVQKDKYKNTHYPQIAD</sequence>
<protein>
    <submittedName>
        <fullName evidence="2">START domain-containing protein</fullName>
    </submittedName>
</protein>
<dbReference type="GO" id="GO:0005737">
    <property type="term" value="C:cytoplasm"/>
    <property type="evidence" value="ECO:0007669"/>
    <property type="project" value="UniProtKB-ARBA"/>
</dbReference>
<dbReference type="Pfam" id="PF01852">
    <property type="entry name" value="START"/>
    <property type="match status" value="1"/>
</dbReference>
<dbReference type="PIRSF" id="PIRSF039033">
    <property type="entry name" value="START_dom"/>
    <property type="match status" value="1"/>
</dbReference>
<dbReference type="SUPFAM" id="SSF55961">
    <property type="entry name" value="Bet v1-like"/>
    <property type="match status" value="1"/>
</dbReference>
<accession>A0A1H3WAJ0</accession>
<dbReference type="InterPro" id="IPR051213">
    <property type="entry name" value="START_lipid_transfer"/>
</dbReference>
<name>A0A1H3WAJ0_9SPHI</name>
<dbReference type="InterPro" id="IPR002913">
    <property type="entry name" value="START_lipid-bd_dom"/>
</dbReference>
<keyword evidence="3" id="KW-1185">Reference proteome</keyword>